<protein>
    <submittedName>
        <fullName evidence="2">Sodium pump decarboxylase gamma subunit</fullName>
    </submittedName>
</protein>
<evidence type="ECO:0000313" key="3">
    <source>
        <dbReference type="Proteomes" id="UP000647491"/>
    </source>
</evidence>
<keyword evidence="3" id="KW-1185">Reference proteome</keyword>
<dbReference type="Proteomes" id="UP000647491">
    <property type="component" value="Unassembled WGS sequence"/>
</dbReference>
<evidence type="ECO:0000313" key="2">
    <source>
        <dbReference type="EMBL" id="MBC8598041.1"/>
    </source>
</evidence>
<keyword evidence="1" id="KW-0472">Membrane</keyword>
<reference evidence="2 3" key="1">
    <citation type="submission" date="2020-08" db="EMBL/GenBank/DDBJ databases">
        <title>Genome public.</title>
        <authorList>
            <person name="Liu C."/>
            <person name="Sun Q."/>
        </authorList>
    </citation>
    <scope>NUCLEOTIDE SEQUENCE [LARGE SCALE GENOMIC DNA]</scope>
    <source>
        <strain evidence="2 3">BX10</strain>
    </source>
</reference>
<keyword evidence="1" id="KW-1133">Transmembrane helix</keyword>
<proteinExistence type="predicted"/>
<name>A0ABR7NPK1_9FIRM</name>
<comment type="caution">
    <text evidence="2">The sequence shown here is derived from an EMBL/GenBank/DDBJ whole genome shotgun (WGS) entry which is preliminary data.</text>
</comment>
<dbReference type="EMBL" id="JACRTJ010000005">
    <property type="protein sequence ID" value="MBC8598041.1"/>
    <property type="molecule type" value="Genomic_DNA"/>
</dbReference>
<sequence length="39" mass="4198">MNANVLEAFNIMWQGMAGIFVVIGLLALVVYAMAKVGNK</sequence>
<feature type="transmembrane region" description="Helical" evidence="1">
    <location>
        <begin position="12"/>
        <end position="34"/>
    </location>
</feature>
<evidence type="ECO:0000256" key="1">
    <source>
        <dbReference type="SAM" id="Phobius"/>
    </source>
</evidence>
<keyword evidence="1" id="KW-0812">Transmembrane</keyword>
<gene>
    <name evidence="2" type="ORF">H8708_02155</name>
</gene>
<organism evidence="2 3">
    <name type="scientific">Enterocloster hominis</name>
    <name type="common">ex Liu et al. 2021</name>
    <dbReference type="NCBI Taxonomy" id="2763663"/>
    <lineage>
        <taxon>Bacteria</taxon>
        <taxon>Bacillati</taxon>
        <taxon>Bacillota</taxon>
        <taxon>Clostridia</taxon>
        <taxon>Lachnospirales</taxon>
        <taxon>Lachnospiraceae</taxon>
        <taxon>Enterocloster</taxon>
    </lineage>
</organism>
<accession>A0ABR7NPK1</accession>